<dbReference type="InterPro" id="IPR051190">
    <property type="entry name" value="Baculoviral_IAP"/>
</dbReference>
<dbReference type="EMBL" id="JAGMWT010000002">
    <property type="protein sequence ID" value="KAH7135901.1"/>
    <property type="molecule type" value="Genomic_DNA"/>
</dbReference>
<evidence type="ECO:0000313" key="4">
    <source>
        <dbReference type="EMBL" id="KAH7135901.1"/>
    </source>
</evidence>
<dbReference type="AlphaFoldDB" id="A0A9P9IXJ2"/>
<keyword evidence="2" id="KW-0862">Zinc</keyword>
<comment type="caution">
    <text evidence="4">The sequence shown here is derived from an EMBL/GenBank/DDBJ whole genome shotgun (WGS) entry which is preliminary data.</text>
</comment>
<dbReference type="CDD" id="cd00022">
    <property type="entry name" value="BIR"/>
    <property type="match status" value="2"/>
</dbReference>
<feature type="compositionally biased region" description="Basic residues" evidence="3">
    <location>
        <begin position="21"/>
        <end position="32"/>
    </location>
</feature>
<sequence>MKVTPACFQARLDTFVAPKSKASRRTSARSKGAKQPQTVGWPLTSPAPQDLAYAGFVWKPTSTSPDNVQCFSCSCQLDGWEESDVPAFEHLTHSPECGFAVNVCIRLRNGDPDRAEKDPMSDELLNARKATFSDMWPLDTEAGFPTVEQMVEAGWYYDPSPDLLDGVTCAYCSLSLDSWDAGDNPFDEHRRRAPECLFFALKELYHPTAIPFTDTSKKTKGKRVSTRSSRASSVTKKAPAKPRASKSTRIKKSAKESSVEPESMLVSEPQSILFPEQEREPEPEPELEPEPPTEPTPELVPAKATRNPRGKKRGSEDSILSTTSRPTRGKKRGSDESMLSAVGRPTRGKKRVSEESLQGTATKKIRSAKKLIQEEIIIRPETPQHDHFSDISSIRPESVFESTPRNLPQTPEKNVEEETRKWDPVDIDEFFNHQHGDATGFISSVMIDAGLDKENVGTDALEAVRAGLTSPEKRMTVEQWVLYNAKRGEEKLRAECERHVSAFEAEGLRALATLDAH</sequence>
<reference evidence="4" key="1">
    <citation type="journal article" date="2021" name="Nat. Commun.">
        <title>Genetic determinants of endophytism in the Arabidopsis root mycobiome.</title>
        <authorList>
            <person name="Mesny F."/>
            <person name="Miyauchi S."/>
            <person name="Thiergart T."/>
            <person name="Pickel B."/>
            <person name="Atanasova L."/>
            <person name="Karlsson M."/>
            <person name="Huettel B."/>
            <person name="Barry K.W."/>
            <person name="Haridas S."/>
            <person name="Chen C."/>
            <person name="Bauer D."/>
            <person name="Andreopoulos W."/>
            <person name="Pangilinan J."/>
            <person name="LaButti K."/>
            <person name="Riley R."/>
            <person name="Lipzen A."/>
            <person name="Clum A."/>
            <person name="Drula E."/>
            <person name="Henrissat B."/>
            <person name="Kohler A."/>
            <person name="Grigoriev I.V."/>
            <person name="Martin F.M."/>
            <person name="Hacquard S."/>
        </authorList>
    </citation>
    <scope>NUCLEOTIDE SEQUENCE</scope>
    <source>
        <strain evidence="4">MPI-CAGE-CH-0243</strain>
    </source>
</reference>
<dbReference type="Gene3D" id="1.10.1170.10">
    <property type="entry name" value="Inhibitor Of Apoptosis Protein (2mihbC-IAP-1), Chain A"/>
    <property type="match status" value="2"/>
</dbReference>
<dbReference type="SUPFAM" id="SSF57924">
    <property type="entry name" value="Inhibitor of apoptosis (IAP) repeat"/>
    <property type="match status" value="2"/>
</dbReference>
<evidence type="ECO:0000256" key="2">
    <source>
        <dbReference type="ARBA" id="ARBA00022833"/>
    </source>
</evidence>
<dbReference type="Pfam" id="PF00653">
    <property type="entry name" value="BIR"/>
    <property type="match status" value="2"/>
</dbReference>
<protein>
    <recommendedName>
        <fullName evidence="6">Inhibitor of apoptosis repeat-containing protein</fullName>
    </recommendedName>
</protein>
<evidence type="ECO:0000256" key="3">
    <source>
        <dbReference type="SAM" id="MobiDB-lite"/>
    </source>
</evidence>
<feature type="region of interest" description="Disordered" evidence="3">
    <location>
        <begin position="211"/>
        <end position="361"/>
    </location>
</feature>
<evidence type="ECO:0008006" key="6">
    <source>
        <dbReference type="Google" id="ProtNLM"/>
    </source>
</evidence>
<dbReference type="InterPro" id="IPR001370">
    <property type="entry name" value="BIR_rpt"/>
</dbReference>
<proteinExistence type="predicted"/>
<organism evidence="4 5">
    <name type="scientific">Dendryphion nanum</name>
    <dbReference type="NCBI Taxonomy" id="256645"/>
    <lineage>
        <taxon>Eukaryota</taxon>
        <taxon>Fungi</taxon>
        <taxon>Dikarya</taxon>
        <taxon>Ascomycota</taxon>
        <taxon>Pezizomycotina</taxon>
        <taxon>Dothideomycetes</taxon>
        <taxon>Pleosporomycetidae</taxon>
        <taxon>Pleosporales</taxon>
        <taxon>Torulaceae</taxon>
        <taxon>Dendryphion</taxon>
    </lineage>
</organism>
<keyword evidence="5" id="KW-1185">Reference proteome</keyword>
<feature type="region of interest" description="Disordered" evidence="3">
    <location>
        <begin position="397"/>
        <end position="419"/>
    </location>
</feature>
<dbReference type="PANTHER" id="PTHR46771">
    <property type="entry name" value="DETERIN"/>
    <property type="match status" value="1"/>
</dbReference>
<feature type="compositionally biased region" description="Basic residues" evidence="3">
    <location>
        <begin position="238"/>
        <end position="252"/>
    </location>
</feature>
<dbReference type="PANTHER" id="PTHR46771:SF5">
    <property type="entry name" value="DETERIN"/>
    <property type="match status" value="1"/>
</dbReference>
<feature type="compositionally biased region" description="Low complexity" evidence="3">
    <location>
        <begin position="226"/>
        <end position="237"/>
    </location>
</feature>
<feature type="compositionally biased region" description="Polar residues" evidence="3">
    <location>
        <begin position="400"/>
        <end position="412"/>
    </location>
</feature>
<accession>A0A9P9IXJ2</accession>
<gene>
    <name evidence="4" type="ORF">B0J11DRAFT_174283</name>
</gene>
<evidence type="ECO:0000313" key="5">
    <source>
        <dbReference type="Proteomes" id="UP000700596"/>
    </source>
</evidence>
<dbReference type="SMART" id="SM00238">
    <property type="entry name" value="BIR"/>
    <property type="match status" value="2"/>
</dbReference>
<dbReference type="GO" id="GO:0046872">
    <property type="term" value="F:metal ion binding"/>
    <property type="evidence" value="ECO:0007669"/>
    <property type="project" value="UniProtKB-KW"/>
</dbReference>
<feature type="region of interest" description="Disordered" evidence="3">
    <location>
        <begin position="19"/>
        <end position="44"/>
    </location>
</feature>
<dbReference type="Proteomes" id="UP000700596">
    <property type="component" value="Unassembled WGS sequence"/>
</dbReference>
<dbReference type="PROSITE" id="PS50143">
    <property type="entry name" value="BIR_REPEAT_2"/>
    <property type="match status" value="2"/>
</dbReference>
<dbReference type="OrthoDB" id="2196114at2759"/>
<name>A0A9P9IXJ2_9PLEO</name>
<evidence type="ECO:0000256" key="1">
    <source>
        <dbReference type="ARBA" id="ARBA00022723"/>
    </source>
</evidence>
<keyword evidence="1" id="KW-0479">Metal-binding</keyword>